<feature type="compositionally biased region" description="Basic and acidic residues" evidence="1">
    <location>
        <begin position="215"/>
        <end position="231"/>
    </location>
</feature>
<dbReference type="SUPFAM" id="SSF55785">
    <property type="entry name" value="PYP-like sensor domain (PAS domain)"/>
    <property type="match status" value="4"/>
</dbReference>
<dbReference type="InterPro" id="IPR013767">
    <property type="entry name" value="PAS_fold"/>
</dbReference>
<dbReference type="SUPFAM" id="SSF47769">
    <property type="entry name" value="SAM/Pointed domain"/>
    <property type="match status" value="1"/>
</dbReference>
<dbReference type="InterPro" id="IPR001660">
    <property type="entry name" value="SAM"/>
</dbReference>
<dbReference type="SUPFAM" id="SSF54277">
    <property type="entry name" value="CAD &amp; PB1 domains"/>
    <property type="match status" value="1"/>
</dbReference>
<protein>
    <recommendedName>
        <fullName evidence="5">SAM domain-containing protein</fullName>
    </recommendedName>
</protein>
<dbReference type="NCBIfam" id="TIGR00229">
    <property type="entry name" value="sensory_box"/>
    <property type="match status" value="3"/>
</dbReference>
<dbReference type="SMART" id="SM00454">
    <property type="entry name" value="SAM"/>
    <property type="match status" value="1"/>
</dbReference>
<feature type="compositionally biased region" description="Basic residues" evidence="1">
    <location>
        <begin position="200"/>
        <end position="214"/>
    </location>
</feature>
<feature type="region of interest" description="Disordered" evidence="1">
    <location>
        <begin position="92"/>
        <end position="120"/>
    </location>
</feature>
<proteinExistence type="predicted"/>
<dbReference type="EMBL" id="HBKR01023392">
    <property type="protein sequence ID" value="CAE2314353.1"/>
    <property type="molecule type" value="Transcribed_RNA"/>
</dbReference>
<dbReference type="PANTHER" id="PTHR31600:SF2">
    <property type="entry name" value="GAMETE ENRICHED GENE 10 PROTEIN-RELATED"/>
    <property type="match status" value="1"/>
</dbReference>
<dbReference type="GO" id="GO:0006355">
    <property type="term" value="P:regulation of DNA-templated transcription"/>
    <property type="evidence" value="ECO:0007669"/>
    <property type="project" value="InterPro"/>
</dbReference>
<gene>
    <name evidence="4" type="ORF">NAES01612_LOCUS15322</name>
</gene>
<accession>A0A7S4L438</accession>
<dbReference type="AlphaFoldDB" id="A0A7S4L438"/>
<dbReference type="Pfam" id="PF13426">
    <property type="entry name" value="PAS_9"/>
    <property type="match status" value="2"/>
</dbReference>
<feature type="compositionally biased region" description="Basic and acidic residues" evidence="1">
    <location>
        <begin position="98"/>
        <end position="112"/>
    </location>
</feature>
<organism evidence="4">
    <name type="scientific">Paramoeba aestuarina</name>
    <dbReference type="NCBI Taxonomy" id="180227"/>
    <lineage>
        <taxon>Eukaryota</taxon>
        <taxon>Amoebozoa</taxon>
        <taxon>Discosea</taxon>
        <taxon>Flabellinia</taxon>
        <taxon>Dactylopodida</taxon>
        <taxon>Paramoebidae</taxon>
        <taxon>Paramoeba</taxon>
    </lineage>
</organism>
<dbReference type="PROSITE" id="PS50112">
    <property type="entry name" value="PAS"/>
    <property type="match status" value="2"/>
</dbReference>
<dbReference type="Pfam" id="PF00564">
    <property type="entry name" value="PB1"/>
    <property type="match status" value="1"/>
</dbReference>
<dbReference type="SMART" id="SM00091">
    <property type="entry name" value="PAS"/>
    <property type="match status" value="4"/>
</dbReference>
<dbReference type="Pfam" id="PF07647">
    <property type="entry name" value="SAM_2"/>
    <property type="match status" value="1"/>
</dbReference>
<dbReference type="Gene3D" id="3.10.20.90">
    <property type="entry name" value="Phosphatidylinositol 3-kinase Catalytic Subunit, Chain A, domain 1"/>
    <property type="match status" value="1"/>
</dbReference>
<evidence type="ECO:0000259" key="3">
    <source>
        <dbReference type="PROSITE" id="PS50112"/>
    </source>
</evidence>
<reference evidence="4" key="1">
    <citation type="submission" date="2021-01" db="EMBL/GenBank/DDBJ databases">
        <authorList>
            <person name="Corre E."/>
            <person name="Pelletier E."/>
            <person name="Niang G."/>
            <person name="Scheremetjew M."/>
            <person name="Finn R."/>
            <person name="Kale V."/>
            <person name="Holt S."/>
            <person name="Cochrane G."/>
            <person name="Meng A."/>
            <person name="Brown T."/>
            <person name="Cohen L."/>
        </authorList>
    </citation>
    <scope>NUCLEOTIDE SEQUENCE</scope>
    <source>
        <strain evidence="4">SoJaBio B1-5/56/2</strain>
    </source>
</reference>
<feature type="domain" description="PAS" evidence="3">
    <location>
        <begin position="390"/>
        <end position="435"/>
    </location>
</feature>
<feature type="domain" description="PAS" evidence="3">
    <location>
        <begin position="260"/>
        <end position="306"/>
    </location>
</feature>
<sequence length="802" mass="90019">MMFKRKKRTIDSDVDLSFLNSKPVGDWTPGEVCSWLKYIGLEAYCDNFFFNEVDGDMLLELDDDDLITLPVQKITHRRKLLRRIEALKGAAGSLSETESMHSEYSERTHEGSDTESSLGEPDTIKVKCVYHDEGRKFPLSPMTTFEDFMQLVEEEWGSGKGIKYKDEEGDMIQVRETEELRGVYQMSRVRRVRLVVYSMKKKKKKHHHHHHHSDRHSDTHSESDRHSDSGSDRSSGGSHSSRGSSLKRRSSCSSLGEAGVLEYFVDPVVISNRRGMITFFNAAAEQLFGWERGDVIGKNVSVLMEPHIGSKHNSYLRRYRREGSSRIIGKGRQVQAVEKSGKVIKVWISLSETNTSFIATFRPLEPQQNSAEGEEKKEVAENNITHNHRNLEKELRALNEYPTAMVVIDETGIIQYTNAKANEELGYHENALLGNGMWVVCSAICSEGNGSDLLTEYKRYKSSQKKSKKKEKKEKSDMLLLEDGKRRDVICSTANGHVKAFKCEFSDRKHMGQKLYVISLKPQNGRSSPSPSSPVAPGLSEGAQSVLKLQRDVTSTLIVPAFIVNGEGFVLEVNSSCCELFSSCITEIIGQPIFKIIPESNSKNTWLADFLQSKGDDSKKDPQSKVVGLKEGKNIPLQLFLNKVKDDERDLNETFFTAIVQSLATEDEEDVEETLAQQSEILKQQIGVISNLAIPACVMTGDSKIRAFNRGCEDLFGLSAEEVLNKDVVVLMPHGVLRDKHPDFVSNYAAGKKKERDSMVVGKGRKVVGRHKDGHNITVMLSVTERKDGDLAFYTGVFTPLG</sequence>
<evidence type="ECO:0000259" key="2">
    <source>
        <dbReference type="PROSITE" id="PS50105"/>
    </source>
</evidence>
<dbReference type="InterPro" id="IPR013761">
    <property type="entry name" value="SAM/pointed_sf"/>
</dbReference>
<dbReference type="Gene3D" id="1.10.150.50">
    <property type="entry name" value="Transcription Factor, Ets-1"/>
    <property type="match status" value="1"/>
</dbReference>
<dbReference type="Gene3D" id="3.30.450.20">
    <property type="entry name" value="PAS domain"/>
    <property type="match status" value="4"/>
</dbReference>
<dbReference type="InterPro" id="IPR035965">
    <property type="entry name" value="PAS-like_dom_sf"/>
</dbReference>
<feature type="domain" description="SAM" evidence="2">
    <location>
        <begin position="27"/>
        <end position="90"/>
    </location>
</feature>
<name>A0A7S4L438_9EUKA</name>
<dbReference type="InterPro" id="IPR000270">
    <property type="entry name" value="PB1_dom"/>
</dbReference>
<dbReference type="SMART" id="SM00666">
    <property type="entry name" value="PB1"/>
    <property type="match status" value="1"/>
</dbReference>
<dbReference type="InterPro" id="IPR000014">
    <property type="entry name" value="PAS"/>
</dbReference>
<dbReference type="InterPro" id="IPR052994">
    <property type="entry name" value="Tiny_macrocysts_regulators"/>
</dbReference>
<feature type="compositionally biased region" description="Low complexity" evidence="1">
    <location>
        <begin position="232"/>
        <end position="244"/>
    </location>
</feature>
<evidence type="ECO:0000313" key="4">
    <source>
        <dbReference type="EMBL" id="CAE2314353.1"/>
    </source>
</evidence>
<dbReference type="PANTHER" id="PTHR31600">
    <property type="entry name" value="TINY MACROCYSTS PROTEIN B-RELATED"/>
    <property type="match status" value="1"/>
</dbReference>
<evidence type="ECO:0000256" key="1">
    <source>
        <dbReference type="SAM" id="MobiDB-lite"/>
    </source>
</evidence>
<evidence type="ECO:0008006" key="5">
    <source>
        <dbReference type="Google" id="ProtNLM"/>
    </source>
</evidence>
<dbReference type="CDD" id="cd00130">
    <property type="entry name" value="PAS"/>
    <property type="match status" value="3"/>
</dbReference>
<feature type="region of interest" description="Disordered" evidence="1">
    <location>
        <begin position="200"/>
        <end position="250"/>
    </location>
</feature>
<dbReference type="PROSITE" id="PS50105">
    <property type="entry name" value="SAM_DOMAIN"/>
    <property type="match status" value="1"/>
</dbReference>
<dbReference type="Pfam" id="PF00989">
    <property type="entry name" value="PAS"/>
    <property type="match status" value="2"/>
</dbReference>